<evidence type="ECO:0000313" key="4">
    <source>
        <dbReference type="Proteomes" id="UP000471640"/>
    </source>
</evidence>
<dbReference type="InterPro" id="IPR002347">
    <property type="entry name" value="SDR_fam"/>
</dbReference>
<dbReference type="PANTHER" id="PTHR24321">
    <property type="entry name" value="DEHYDROGENASES, SHORT CHAIN"/>
    <property type="match status" value="1"/>
</dbReference>
<dbReference type="FunFam" id="3.40.50.720:FF:000084">
    <property type="entry name" value="Short-chain dehydrogenase reductase"/>
    <property type="match status" value="1"/>
</dbReference>
<proteinExistence type="inferred from homology"/>
<organism evidence="3 4">
    <name type="scientific">Thiorhodococcus mannitoliphagus</name>
    <dbReference type="NCBI Taxonomy" id="329406"/>
    <lineage>
        <taxon>Bacteria</taxon>
        <taxon>Pseudomonadati</taxon>
        <taxon>Pseudomonadota</taxon>
        <taxon>Gammaproteobacteria</taxon>
        <taxon>Chromatiales</taxon>
        <taxon>Chromatiaceae</taxon>
        <taxon>Thiorhodococcus</taxon>
    </lineage>
</organism>
<dbReference type="SUPFAM" id="SSF51735">
    <property type="entry name" value="NAD(P)-binding Rossmann-fold domains"/>
    <property type="match status" value="1"/>
</dbReference>
<gene>
    <name evidence="3" type="ORF">G3480_08200</name>
</gene>
<comment type="caution">
    <text evidence="3">The sequence shown here is derived from an EMBL/GenBank/DDBJ whole genome shotgun (WGS) entry which is preliminary data.</text>
</comment>
<accession>A0A6P1DW16</accession>
<evidence type="ECO:0000256" key="2">
    <source>
        <dbReference type="ARBA" id="ARBA00023002"/>
    </source>
</evidence>
<reference evidence="3 4" key="2">
    <citation type="submission" date="2020-02" db="EMBL/GenBank/DDBJ databases">
        <title>Genome sequences of Thiorhodococcus mannitoliphagus and Thiorhodococcus minor, purple sulfur photosynthetic bacteria in the gammaproteobacterial family, Chromatiaceae.</title>
        <authorList>
            <person name="Aviles F.A."/>
            <person name="Meyer T.E."/>
            <person name="Kyndt J.A."/>
        </authorList>
    </citation>
    <scope>NUCLEOTIDE SEQUENCE [LARGE SCALE GENOMIC DNA]</scope>
    <source>
        <strain evidence="3 4">DSM 18266</strain>
    </source>
</reference>
<dbReference type="Pfam" id="PF13561">
    <property type="entry name" value="adh_short_C2"/>
    <property type="match status" value="1"/>
</dbReference>
<comment type="similarity">
    <text evidence="1">Belongs to the short-chain dehydrogenases/reductases (SDR) family.</text>
</comment>
<protein>
    <submittedName>
        <fullName evidence="3">SDR family oxidoreductase</fullName>
    </submittedName>
</protein>
<reference evidence="4" key="1">
    <citation type="journal article" date="2020" name="Microbiol. Resour. Announc.">
        <title>Draft Genome Sequences of Thiorhodococcus mannitoliphagus and Thiorhodococcus minor, Purple Sulfur Photosynthetic Bacteria in the Gammaproteobacterial Family Chromatiaceae.</title>
        <authorList>
            <person name="Aviles F.A."/>
            <person name="Meyer T.E."/>
            <person name="Kyndt J.A."/>
        </authorList>
    </citation>
    <scope>NUCLEOTIDE SEQUENCE [LARGE SCALE GENOMIC DNA]</scope>
    <source>
        <strain evidence="4">DSM 18266</strain>
    </source>
</reference>
<dbReference type="PRINTS" id="PR00080">
    <property type="entry name" value="SDRFAMILY"/>
</dbReference>
<sequence>MTEADQTPVAIVTGGAQGIGRALTQHFLSAGWRVLVLDRDAEAIADLEASLKHQDLLGCTADVGEEAAVTAAFAALAEWQARTNQPEGIDLLVNNAGIADPVSGPLESLTLAAWRRWQDSHLTGAFLCTRAAIPGLRARRGAIVNIASTRALQSEPQCEAYAAAKGGLLALTHALAISLGPEIRVNAVSPGWIETGPWQKPGRRQNPTHRSIDQAQHAVGRIGEPADIVAAVAFLASPQAGFITGQNLVVDGGMTRTMRYAE</sequence>
<dbReference type="PROSITE" id="PS00061">
    <property type="entry name" value="ADH_SHORT"/>
    <property type="match status" value="1"/>
</dbReference>
<dbReference type="EMBL" id="JAAIJR010000025">
    <property type="protein sequence ID" value="NEX20292.1"/>
    <property type="molecule type" value="Genomic_DNA"/>
</dbReference>
<dbReference type="RefSeq" id="WP_164653393.1">
    <property type="nucleotide sequence ID" value="NZ_JAAIJR010000025.1"/>
</dbReference>
<dbReference type="AlphaFoldDB" id="A0A6P1DW16"/>
<dbReference type="PANTHER" id="PTHR24321:SF8">
    <property type="entry name" value="ESTRADIOL 17-BETA-DEHYDROGENASE 8-RELATED"/>
    <property type="match status" value="1"/>
</dbReference>
<evidence type="ECO:0000313" key="3">
    <source>
        <dbReference type="EMBL" id="NEX20292.1"/>
    </source>
</evidence>
<dbReference type="InterPro" id="IPR036291">
    <property type="entry name" value="NAD(P)-bd_dom_sf"/>
</dbReference>
<dbReference type="GO" id="GO:0016491">
    <property type="term" value="F:oxidoreductase activity"/>
    <property type="evidence" value="ECO:0007669"/>
    <property type="project" value="UniProtKB-KW"/>
</dbReference>
<dbReference type="Proteomes" id="UP000471640">
    <property type="component" value="Unassembled WGS sequence"/>
</dbReference>
<dbReference type="InterPro" id="IPR020904">
    <property type="entry name" value="Sc_DH/Rdtase_CS"/>
</dbReference>
<name>A0A6P1DW16_9GAMM</name>
<keyword evidence="2" id="KW-0560">Oxidoreductase</keyword>
<dbReference type="Gene3D" id="3.40.50.720">
    <property type="entry name" value="NAD(P)-binding Rossmann-like Domain"/>
    <property type="match status" value="1"/>
</dbReference>
<keyword evidence="4" id="KW-1185">Reference proteome</keyword>
<dbReference type="PRINTS" id="PR00081">
    <property type="entry name" value="GDHRDH"/>
</dbReference>
<evidence type="ECO:0000256" key="1">
    <source>
        <dbReference type="ARBA" id="ARBA00006484"/>
    </source>
</evidence>